<proteinExistence type="predicted"/>
<gene>
    <name evidence="2" type="ORF">AOE01nite_35930</name>
</gene>
<feature type="transmembrane region" description="Helical" evidence="1">
    <location>
        <begin position="37"/>
        <end position="56"/>
    </location>
</feature>
<feature type="transmembrane region" description="Helical" evidence="1">
    <location>
        <begin position="68"/>
        <end position="91"/>
    </location>
</feature>
<comment type="caution">
    <text evidence="2">The sequence shown here is derived from an EMBL/GenBank/DDBJ whole genome shotgun (WGS) entry which is preliminary data.</text>
</comment>
<dbReference type="RefSeq" id="WP_146893059.1">
    <property type="nucleotide sequence ID" value="NZ_BJYG01000102.1"/>
</dbReference>
<feature type="transmembrane region" description="Helical" evidence="1">
    <location>
        <begin position="151"/>
        <end position="177"/>
    </location>
</feature>
<keyword evidence="1" id="KW-0812">Transmembrane</keyword>
<name>A0A511XR40_9PROT</name>
<evidence type="ECO:0000313" key="3">
    <source>
        <dbReference type="Proteomes" id="UP000321746"/>
    </source>
</evidence>
<sequence length="209" mass="22393">MTGALGIVTLAMADSINPLAIGMVLEALIVNRAIRQATVFAAATLIINTVFAWLLIQGFDFFRGLQQTIWPVVLIVLAGVGLVGQGLYDAAKAYRHPDVRIRLWLSIADATSAKTIVVAAAVSLALLPFGGQLVVAMLEISGMHGSAVFDWGWAVLYSTIYTLPLWVIIGFGLTPLGNWRSRSEGFRRYGAAVASMVFGLILIVIGLFS</sequence>
<dbReference type="AlphaFoldDB" id="A0A511XR40"/>
<dbReference type="OrthoDB" id="9950583at2"/>
<feature type="transmembrane region" description="Helical" evidence="1">
    <location>
        <begin position="103"/>
        <end position="131"/>
    </location>
</feature>
<feature type="transmembrane region" description="Helical" evidence="1">
    <location>
        <begin position="189"/>
        <end position="208"/>
    </location>
</feature>
<dbReference type="EMBL" id="BJYG01000102">
    <property type="protein sequence ID" value="GEN65369.1"/>
    <property type="molecule type" value="Genomic_DNA"/>
</dbReference>
<evidence type="ECO:0000256" key="1">
    <source>
        <dbReference type="SAM" id="Phobius"/>
    </source>
</evidence>
<feature type="transmembrane region" description="Helical" evidence="1">
    <location>
        <begin position="6"/>
        <end position="25"/>
    </location>
</feature>
<protein>
    <submittedName>
        <fullName evidence="2">Uncharacterized protein</fullName>
    </submittedName>
</protein>
<keyword evidence="1" id="KW-1133">Transmembrane helix</keyword>
<keyword evidence="3" id="KW-1185">Reference proteome</keyword>
<organism evidence="2 3">
    <name type="scientific">Acetobacter oeni</name>
    <dbReference type="NCBI Taxonomy" id="304077"/>
    <lineage>
        <taxon>Bacteria</taxon>
        <taxon>Pseudomonadati</taxon>
        <taxon>Pseudomonadota</taxon>
        <taxon>Alphaproteobacteria</taxon>
        <taxon>Acetobacterales</taxon>
        <taxon>Acetobacteraceae</taxon>
        <taxon>Acetobacter</taxon>
    </lineage>
</organism>
<accession>A0A511XR40</accession>
<dbReference type="Proteomes" id="UP000321746">
    <property type="component" value="Unassembled WGS sequence"/>
</dbReference>
<evidence type="ECO:0000313" key="2">
    <source>
        <dbReference type="EMBL" id="GEN65369.1"/>
    </source>
</evidence>
<reference evidence="2 3" key="1">
    <citation type="submission" date="2019-07" db="EMBL/GenBank/DDBJ databases">
        <title>Whole genome shotgun sequence of Acetobacter oeni NBRC 105207.</title>
        <authorList>
            <person name="Hosoyama A."/>
            <person name="Uohara A."/>
            <person name="Ohji S."/>
            <person name="Ichikawa N."/>
        </authorList>
    </citation>
    <scope>NUCLEOTIDE SEQUENCE [LARGE SCALE GENOMIC DNA]</scope>
    <source>
        <strain evidence="2 3">NBRC 105207</strain>
    </source>
</reference>
<keyword evidence="1" id="KW-0472">Membrane</keyword>